<evidence type="ECO:0000313" key="6">
    <source>
        <dbReference type="EMBL" id="TKX26003.1"/>
    </source>
</evidence>
<keyword evidence="2 6" id="KW-0808">Transferase</keyword>
<dbReference type="PANTHER" id="PTHR13271">
    <property type="entry name" value="UNCHARACTERIZED PUTATIVE METHYLTRANSFERASE"/>
    <property type="match status" value="1"/>
</dbReference>
<organism evidence="6 7">
    <name type="scientific">Elsinoe australis</name>
    <dbReference type="NCBI Taxonomy" id="40998"/>
    <lineage>
        <taxon>Eukaryota</taxon>
        <taxon>Fungi</taxon>
        <taxon>Dikarya</taxon>
        <taxon>Ascomycota</taxon>
        <taxon>Pezizomycotina</taxon>
        <taxon>Dothideomycetes</taxon>
        <taxon>Dothideomycetidae</taxon>
        <taxon>Myriangiales</taxon>
        <taxon>Elsinoaceae</taxon>
        <taxon>Elsinoe</taxon>
    </lineage>
</organism>
<gene>
    <name evidence="6" type="ORF">C1H76_1850</name>
</gene>
<comment type="caution">
    <text evidence="6">The sequence shown here is derived from an EMBL/GenBank/DDBJ whole genome shotgun (WGS) entry which is preliminary data.</text>
</comment>
<dbReference type="EMBL" id="PTQR01000021">
    <property type="protein sequence ID" value="TKX26003.1"/>
    <property type="molecule type" value="Genomic_DNA"/>
</dbReference>
<dbReference type="PANTHER" id="PTHR13271:SF34">
    <property type="entry name" value="N-LYSINE METHYLTRANSFERASE SETD6"/>
    <property type="match status" value="1"/>
</dbReference>
<dbReference type="InterPro" id="IPR036464">
    <property type="entry name" value="Rubisco_LSMT_subst-bd_sf"/>
</dbReference>
<reference evidence="6 7" key="1">
    <citation type="submission" date="2018-02" db="EMBL/GenBank/DDBJ databases">
        <title>Draft genome sequences of Elsinoe sp., causing black scab on jojoba.</title>
        <authorList>
            <person name="Stodart B."/>
            <person name="Jeffress S."/>
            <person name="Ash G."/>
            <person name="Arun Chinnappa K."/>
        </authorList>
    </citation>
    <scope>NUCLEOTIDE SEQUENCE [LARGE SCALE GENOMIC DNA]</scope>
    <source>
        <strain evidence="6 7">Hillstone_2</strain>
    </source>
</reference>
<keyword evidence="3" id="KW-0949">S-adenosyl-L-methionine</keyword>
<accession>A0A4U7B3V7</accession>
<dbReference type="Pfam" id="PF09273">
    <property type="entry name" value="Rubis-subs-bind"/>
    <property type="match status" value="1"/>
</dbReference>
<dbReference type="InterPro" id="IPR001214">
    <property type="entry name" value="SET_dom"/>
</dbReference>
<dbReference type="SUPFAM" id="SSF82199">
    <property type="entry name" value="SET domain"/>
    <property type="match status" value="1"/>
</dbReference>
<sequence>MSNGLDTDMADHDQYTENTSRFLEYFKKTQPFFNGKIELADLREHNRGRGVIAKADIDQDEDLFSISRAGILSVENSTLFKEPRGQQIITDLDDSWLSLILVLIYERENDNSPWQEYLAVLKDTKLDTLMYWTEEELAEFQASAIKDKIGKAGADETFRTKIVPAVQANSDLFPSASTLSKDDILSLAHWAGSTIMAYAFDIEKQPSVQAQDEEGFVSDEEEEFLPKGMVPMADMLNADADRNNARLFYEEDTVVMRAIKPVKAGEELFNDYGPLPRADLLRRYGYITNNYVKYDVVELSTPFIIETVKSHLPAEDQKKLTDDYLAEIEEALEDKDYWEDAHIISQYTEDDEDPLFPPGLQMLLYRLTATSATKHAKRPEKIEAADREKMVNACLAVYSARLKQYATAVQEDQDLCRRFEDGIIEDTPSNRRKYMAWQVRLGEKQLLEIAMAHLPVYPPKNTNGASVHDTAQDERPAKRTKFSR</sequence>
<feature type="domain" description="SET" evidence="5">
    <location>
        <begin position="35"/>
        <end position="273"/>
    </location>
</feature>
<dbReference type="Proteomes" id="UP000308133">
    <property type="component" value="Unassembled WGS sequence"/>
</dbReference>
<evidence type="ECO:0000256" key="4">
    <source>
        <dbReference type="SAM" id="MobiDB-lite"/>
    </source>
</evidence>
<proteinExistence type="predicted"/>
<dbReference type="InterPro" id="IPR015353">
    <property type="entry name" value="Rubisco_LSMT_subst-bd"/>
</dbReference>
<dbReference type="PROSITE" id="PS50280">
    <property type="entry name" value="SET"/>
    <property type="match status" value="1"/>
</dbReference>
<dbReference type="GO" id="GO:0005634">
    <property type="term" value="C:nucleus"/>
    <property type="evidence" value="ECO:0007669"/>
    <property type="project" value="TreeGrafter"/>
</dbReference>
<evidence type="ECO:0000313" key="7">
    <source>
        <dbReference type="Proteomes" id="UP000308133"/>
    </source>
</evidence>
<dbReference type="GO" id="GO:0032259">
    <property type="term" value="P:methylation"/>
    <property type="evidence" value="ECO:0007669"/>
    <property type="project" value="UniProtKB-KW"/>
</dbReference>
<dbReference type="InterPro" id="IPR050600">
    <property type="entry name" value="SETD3_SETD6_MTase"/>
</dbReference>
<evidence type="ECO:0000256" key="2">
    <source>
        <dbReference type="ARBA" id="ARBA00022679"/>
    </source>
</evidence>
<dbReference type="AlphaFoldDB" id="A0A4U7B3V7"/>
<dbReference type="Pfam" id="PF00856">
    <property type="entry name" value="SET"/>
    <property type="match status" value="1"/>
</dbReference>
<protein>
    <submittedName>
        <fullName evidence="6">Ribosomal lysine N-methyltransferase-like protein</fullName>
    </submittedName>
</protein>
<keyword evidence="1 6" id="KW-0489">Methyltransferase</keyword>
<dbReference type="SUPFAM" id="SSF81822">
    <property type="entry name" value="RuBisCo LSMT C-terminal, substrate-binding domain"/>
    <property type="match status" value="1"/>
</dbReference>
<name>A0A4U7B3V7_9PEZI</name>
<dbReference type="Gene3D" id="3.90.1420.10">
    <property type="entry name" value="Rubisco LSMT, substrate-binding domain"/>
    <property type="match status" value="1"/>
</dbReference>
<evidence type="ECO:0000259" key="5">
    <source>
        <dbReference type="PROSITE" id="PS50280"/>
    </source>
</evidence>
<dbReference type="FunFam" id="3.90.1410.10:FF:000007">
    <property type="entry name" value="Ribosomal lysine N-methyltransferase 4"/>
    <property type="match status" value="1"/>
</dbReference>
<evidence type="ECO:0000256" key="3">
    <source>
        <dbReference type="ARBA" id="ARBA00022691"/>
    </source>
</evidence>
<dbReference type="GO" id="GO:0016279">
    <property type="term" value="F:protein-lysine N-methyltransferase activity"/>
    <property type="evidence" value="ECO:0007669"/>
    <property type="project" value="TreeGrafter"/>
</dbReference>
<evidence type="ECO:0000256" key="1">
    <source>
        <dbReference type="ARBA" id="ARBA00022603"/>
    </source>
</evidence>
<feature type="region of interest" description="Disordered" evidence="4">
    <location>
        <begin position="459"/>
        <end position="484"/>
    </location>
</feature>
<dbReference type="Gene3D" id="3.90.1410.10">
    <property type="entry name" value="set domain protein methyltransferase, domain 1"/>
    <property type="match status" value="1"/>
</dbReference>
<dbReference type="InterPro" id="IPR046341">
    <property type="entry name" value="SET_dom_sf"/>
</dbReference>